<reference evidence="4" key="1">
    <citation type="submission" date="2016-10" db="EMBL/GenBank/DDBJ databases">
        <authorList>
            <person name="Varghese N."/>
            <person name="Submissions S."/>
        </authorList>
    </citation>
    <scope>NUCLEOTIDE SEQUENCE [LARGE SCALE GENOMIC DNA]</scope>
    <source>
        <strain evidence="4">DSM 26879</strain>
    </source>
</reference>
<organism evidence="3 4">
    <name type="scientific">Yoonia tamlensis</name>
    <dbReference type="NCBI Taxonomy" id="390270"/>
    <lineage>
        <taxon>Bacteria</taxon>
        <taxon>Pseudomonadati</taxon>
        <taxon>Pseudomonadota</taxon>
        <taxon>Alphaproteobacteria</taxon>
        <taxon>Rhodobacterales</taxon>
        <taxon>Paracoccaceae</taxon>
        <taxon>Yoonia</taxon>
    </lineage>
</organism>
<dbReference type="InterPro" id="IPR038727">
    <property type="entry name" value="NadR/Ttd14_AAA_dom"/>
</dbReference>
<name>A0A1I6GX67_9RHOB</name>
<dbReference type="Pfam" id="PF01467">
    <property type="entry name" value="CTP_transf_like"/>
    <property type="match status" value="1"/>
</dbReference>
<evidence type="ECO:0000259" key="1">
    <source>
        <dbReference type="Pfam" id="PF01467"/>
    </source>
</evidence>
<dbReference type="STRING" id="390270.SAMN04488005_2297"/>
<dbReference type="Gene3D" id="3.40.50.620">
    <property type="entry name" value="HUPs"/>
    <property type="match status" value="1"/>
</dbReference>
<evidence type="ECO:0000313" key="3">
    <source>
        <dbReference type="EMBL" id="SFR46844.1"/>
    </source>
</evidence>
<keyword evidence="4" id="KW-1185">Reference proteome</keyword>
<sequence>MLRGFFLGKFMPVHNGHLFVCDVAARFVDELTVFVCSHDAEPIDGFLRAEWMRECLNGTNCNVVHMHRDIPQTPDDHPDFWRIWTDTITEHHPKPIDYVFGSEEYIYPLAQALDAKPFIVDLERQTVPVSGTVIRSDAGQNWGHIPAPVRRHLQKRLTLIGPESTGKSTLAKVLGDQFATKTVPEFGRFYDAAFKQGANWEEQDFMTIADGHAAQASAIAPHAGPVVIEDTDLLQTVVWSEALLEVVPDVLVSRLKTVKRPDLYLLLSPQMAWVDDGTRYHASLEERRWFHARLKHWLGAVGASWVEIADTTWLARQHHAAQAVSDLLDGDFYSRFADHTPIAE</sequence>
<proteinExistence type="predicted"/>
<dbReference type="GO" id="GO:0016779">
    <property type="term" value="F:nucleotidyltransferase activity"/>
    <property type="evidence" value="ECO:0007669"/>
    <property type="project" value="UniProtKB-KW"/>
</dbReference>
<dbReference type="InterPro" id="IPR027417">
    <property type="entry name" value="P-loop_NTPase"/>
</dbReference>
<dbReference type="PANTHER" id="PTHR37512:SF1">
    <property type="entry name" value="NADR_TTD14 AAA DOMAIN-CONTAINING PROTEIN"/>
    <property type="match status" value="1"/>
</dbReference>
<dbReference type="Proteomes" id="UP000199478">
    <property type="component" value="Unassembled WGS sequence"/>
</dbReference>
<keyword evidence="3" id="KW-0548">Nucleotidyltransferase</keyword>
<evidence type="ECO:0000259" key="2">
    <source>
        <dbReference type="Pfam" id="PF13521"/>
    </source>
</evidence>
<dbReference type="Gene3D" id="3.40.50.300">
    <property type="entry name" value="P-loop containing nucleotide triphosphate hydrolases"/>
    <property type="match status" value="1"/>
</dbReference>
<feature type="domain" description="Cytidyltransferase-like" evidence="1">
    <location>
        <begin position="5"/>
        <end position="135"/>
    </location>
</feature>
<keyword evidence="3" id="KW-0808">Transferase</keyword>
<dbReference type="InterPro" id="IPR004821">
    <property type="entry name" value="Cyt_trans-like"/>
</dbReference>
<dbReference type="EMBL" id="FOYP01000001">
    <property type="protein sequence ID" value="SFR46844.1"/>
    <property type="molecule type" value="Genomic_DNA"/>
</dbReference>
<dbReference type="SUPFAM" id="SSF52374">
    <property type="entry name" value="Nucleotidylyl transferase"/>
    <property type="match status" value="1"/>
</dbReference>
<dbReference type="InterPro" id="IPR014729">
    <property type="entry name" value="Rossmann-like_a/b/a_fold"/>
</dbReference>
<dbReference type="PANTHER" id="PTHR37512">
    <property type="entry name" value="TRIFUNCTIONAL NAD BIOSYNTHESIS/REGULATOR PROTEIN NADR"/>
    <property type="match status" value="1"/>
</dbReference>
<accession>A0A1I6GX67</accession>
<dbReference type="SUPFAM" id="SSF52540">
    <property type="entry name" value="P-loop containing nucleoside triphosphate hydrolases"/>
    <property type="match status" value="1"/>
</dbReference>
<protein>
    <submittedName>
        <fullName evidence="3">Nicotinamide-nucleotide adenylyltransferase, NadR type</fullName>
    </submittedName>
</protein>
<evidence type="ECO:0000313" key="4">
    <source>
        <dbReference type="Proteomes" id="UP000199478"/>
    </source>
</evidence>
<dbReference type="AlphaFoldDB" id="A0A1I6GX67"/>
<dbReference type="OrthoDB" id="3249147at2"/>
<dbReference type="InterPro" id="IPR052735">
    <property type="entry name" value="NAD_biosynth-regulator"/>
</dbReference>
<dbReference type="Pfam" id="PF13521">
    <property type="entry name" value="AAA_28"/>
    <property type="match status" value="1"/>
</dbReference>
<feature type="domain" description="NadR/Ttd14 AAA" evidence="2">
    <location>
        <begin position="158"/>
        <end position="316"/>
    </location>
</feature>
<gene>
    <name evidence="3" type="ORF">SAMN04488005_2297</name>
</gene>
<dbReference type="NCBIfam" id="TIGR00125">
    <property type="entry name" value="cyt_tran_rel"/>
    <property type="match status" value="1"/>
</dbReference>